<gene>
    <name evidence="2" type="ORF">E3A20_28580</name>
</gene>
<dbReference type="Pfam" id="PF07238">
    <property type="entry name" value="PilZ"/>
    <property type="match status" value="1"/>
</dbReference>
<organism evidence="2 3">
    <name type="scientific">Planctomyces bekefii</name>
    <dbReference type="NCBI Taxonomy" id="1653850"/>
    <lineage>
        <taxon>Bacteria</taxon>
        <taxon>Pseudomonadati</taxon>
        <taxon>Planctomycetota</taxon>
        <taxon>Planctomycetia</taxon>
        <taxon>Planctomycetales</taxon>
        <taxon>Planctomycetaceae</taxon>
        <taxon>Planctomyces</taxon>
    </lineage>
</organism>
<reference evidence="2 3" key="2">
    <citation type="submission" date="2019-08" db="EMBL/GenBank/DDBJ databases">
        <authorList>
            <person name="Henke P."/>
        </authorList>
    </citation>
    <scope>NUCLEOTIDE SEQUENCE [LARGE SCALE GENOMIC DNA]</scope>
    <source>
        <strain evidence="2">Phe10_nw2017</strain>
    </source>
</reference>
<dbReference type="InterPro" id="IPR009875">
    <property type="entry name" value="PilZ_domain"/>
</dbReference>
<feature type="domain" description="PilZ" evidence="1">
    <location>
        <begin position="13"/>
        <end position="91"/>
    </location>
</feature>
<reference evidence="2 3" key="1">
    <citation type="submission" date="2019-08" db="EMBL/GenBank/DDBJ databases">
        <title>100 year-old enigma solved: identification of Planctomyces bekefii, the type genus and species of the phylum Planctomycetes.</title>
        <authorList>
            <person name="Svetlana D.N."/>
            <person name="Overmann J."/>
        </authorList>
    </citation>
    <scope>NUCLEOTIDE SEQUENCE [LARGE SCALE GENOMIC DNA]</scope>
    <source>
        <strain evidence="2">Phe10_nw2017</strain>
    </source>
</reference>
<evidence type="ECO:0000313" key="3">
    <source>
        <dbReference type="Proteomes" id="UP000321083"/>
    </source>
</evidence>
<evidence type="ECO:0000313" key="2">
    <source>
        <dbReference type="EMBL" id="TWW08013.1"/>
    </source>
</evidence>
<dbReference type="GO" id="GO:0035438">
    <property type="term" value="F:cyclic-di-GMP binding"/>
    <property type="evidence" value="ECO:0007669"/>
    <property type="project" value="InterPro"/>
</dbReference>
<name>A0A5C6M1H1_9PLAN</name>
<dbReference type="EMBL" id="SRHE01000892">
    <property type="protein sequence ID" value="TWW08013.1"/>
    <property type="molecule type" value="Genomic_DNA"/>
</dbReference>
<dbReference type="Proteomes" id="UP000321083">
    <property type="component" value="Unassembled WGS sequence"/>
</dbReference>
<comment type="caution">
    <text evidence="2">The sequence shown here is derived from an EMBL/GenBank/DDBJ whole genome shotgun (WGS) entry which is preliminary data.</text>
</comment>
<accession>A0A5C6M1H1</accession>
<sequence>MSERKRLTGLLPARLQLESTKADIICKPVDVSAHGLGIVASKEIEVGAVLSLQLKDHPVSLKVAWSQPDFGKQNMHRYGLVALDQSVNLEDLFIAAGCLK</sequence>
<protein>
    <recommendedName>
        <fullName evidence="1">PilZ domain-containing protein</fullName>
    </recommendedName>
</protein>
<dbReference type="AlphaFoldDB" id="A0A5C6M1H1"/>
<evidence type="ECO:0000259" key="1">
    <source>
        <dbReference type="Pfam" id="PF07238"/>
    </source>
</evidence>
<proteinExistence type="predicted"/>
<keyword evidence="3" id="KW-1185">Reference proteome</keyword>